<reference evidence="6" key="1">
    <citation type="submission" date="2021-02" db="EMBL/GenBank/DDBJ databases">
        <authorList>
            <person name="Nowell W R."/>
        </authorList>
    </citation>
    <scope>NUCLEOTIDE SEQUENCE</scope>
</reference>
<dbReference type="InterPro" id="IPR027417">
    <property type="entry name" value="P-loop_NTPase"/>
</dbReference>
<organism evidence="6 7">
    <name type="scientific">Rotaria sordida</name>
    <dbReference type="NCBI Taxonomy" id="392033"/>
    <lineage>
        <taxon>Eukaryota</taxon>
        <taxon>Metazoa</taxon>
        <taxon>Spiralia</taxon>
        <taxon>Gnathifera</taxon>
        <taxon>Rotifera</taxon>
        <taxon>Eurotatoria</taxon>
        <taxon>Bdelloidea</taxon>
        <taxon>Philodinida</taxon>
        <taxon>Philodinidae</taxon>
        <taxon>Rotaria</taxon>
    </lineage>
</organism>
<evidence type="ECO:0000313" key="7">
    <source>
        <dbReference type="Proteomes" id="UP000663882"/>
    </source>
</evidence>
<dbReference type="EMBL" id="CAJNOO010001702">
    <property type="protein sequence ID" value="CAF1188859.1"/>
    <property type="molecule type" value="Genomic_DNA"/>
</dbReference>
<proteinExistence type="predicted"/>
<evidence type="ECO:0000256" key="4">
    <source>
        <dbReference type="SAM" id="MobiDB-lite"/>
    </source>
</evidence>
<feature type="region of interest" description="Disordered" evidence="4">
    <location>
        <begin position="346"/>
        <end position="365"/>
    </location>
</feature>
<dbReference type="InterPro" id="IPR003593">
    <property type="entry name" value="AAA+_ATPase"/>
</dbReference>
<evidence type="ECO:0000259" key="5">
    <source>
        <dbReference type="SMART" id="SM00382"/>
    </source>
</evidence>
<dbReference type="Proteomes" id="UP000663882">
    <property type="component" value="Unassembled WGS sequence"/>
</dbReference>
<name>A0A814VCV2_9BILA</name>
<gene>
    <name evidence="6" type="ORF">RFH988_LOCUS23938</name>
</gene>
<evidence type="ECO:0000256" key="1">
    <source>
        <dbReference type="ARBA" id="ARBA00022741"/>
    </source>
</evidence>
<comment type="caution">
    <text evidence="6">The sequence shown here is derived from an EMBL/GenBank/DDBJ whole genome shotgun (WGS) entry which is preliminary data.</text>
</comment>
<dbReference type="Gene3D" id="3.40.50.300">
    <property type="entry name" value="P-loop containing nucleotide triphosphate hydrolases"/>
    <property type="match status" value="1"/>
</dbReference>
<dbReference type="GO" id="GO:0005524">
    <property type="term" value="F:ATP binding"/>
    <property type="evidence" value="ECO:0007669"/>
    <property type="project" value="UniProtKB-KW"/>
</dbReference>
<evidence type="ECO:0000256" key="3">
    <source>
        <dbReference type="SAM" id="Coils"/>
    </source>
</evidence>
<feature type="domain" description="AAA+ ATPase" evidence="5">
    <location>
        <begin position="609"/>
        <end position="747"/>
    </location>
</feature>
<evidence type="ECO:0000313" key="6">
    <source>
        <dbReference type="EMBL" id="CAF1188859.1"/>
    </source>
</evidence>
<dbReference type="SMART" id="SM00382">
    <property type="entry name" value="AAA"/>
    <property type="match status" value="1"/>
</dbReference>
<dbReference type="InterPro" id="IPR003960">
    <property type="entry name" value="ATPase_AAA_CS"/>
</dbReference>
<dbReference type="Pfam" id="PF00004">
    <property type="entry name" value="AAA"/>
    <property type="match status" value="1"/>
</dbReference>
<keyword evidence="1" id="KW-0547">Nucleotide-binding</keyword>
<evidence type="ECO:0000256" key="2">
    <source>
        <dbReference type="ARBA" id="ARBA00022840"/>
    </source>
</evidence>
<dbReference type="AlphaFoldDB" id="A0A814VCV2"/>
<accession>A0A814VCV2</accession>
<feature type="coiled-coil region" evidence="3">
    <location>
        <begin position="567"/>
        <end position="594"/>
    </location>
</feature>
<keyword evidence="2" id="KW-0067">ATP-binding</keyword>
<protein>
    <recommendedName>
        <fullName evidence="5">AAA+ ATPase domain-containing protein</fullName>
    </recommendedName>
</protein>
<dbReference type="InterPro" id="IPR050168">
    <property type="entry name" value="AAA_ATPase_domain"/>
</dbReference>
<dbReference type="PANTHER" id="PTHR23077:SF171">
    <property type="entry name" value="NUCLEAR VALOSIN-CONTAINING PROTEIN-LIKE"/>
    <property type="match status" value="1"/>
</dbReference>
<dbReference type="PANTHER" id="PTHR23077">
    <property type="entry name" value="AAA-FAMILY ATPASE"/>
    <property type="match status" value="1"/>
</dbReference>
<sequence length="1193" mass="137898">MTNHNLTITPDRYFKPGISLNEENIKTFRDLYRRLSKINQFDGHDIDKTSLLKAAQQLGIQADLDDYHEILQECVKYEDEEQTFLCVDIRIQGSVQQLSLGPRSIPALTSKPSEQDNMPIILTEVKCILIIKHQGKDVKDFLHTFLLQIVKKTSTRESNSDDAWTPCDNKRFLLHPGSLLALFIHEQMSSLGTIRQRSAERLRLVEPLTISDEFGTWSYDHFRGLFEIELRSHLQKSFPSCWVLSNDARIHCQFVFSGTRQASEMATLLIFERPRTSSLEQFVEDVCAKEDNMKTKQWLEALYAEDIYSFLHLSNLKQTEWDNIKKLSMNAKRILKAAVDRERESAADDRRRSFEESSPNEEPLRSTGIYVDKVDKYITLSFLDNLPKESRSEHLANLHLIKLFIYHTLRFERALQSYGALSKLEPACIDASFAEMRDEGYADDGLFSTMGEFFLPLTISEQELRMSRSIASSQVRRDQLKDHTKEVRRLEKLLNEATMHRWDVDEKITELNRTIEQAYVLYLNERLQMNTTNTSREQAEELQQIDRQWQYNRTQLEEKLLPLKNTLDQWISRATEYEKQIDEHNAQINNIQTELNQPQRPVDKGLVKPARGFIMYGPPGTGKSEIMSKLSTKLGIAMVGPPLAAGELNRPLVGESERVIIALASRCHRVPYAMCCLSIDEIDSLAPKRDEDSSEGKVDKISVLLSLIDGIKDVPNLMIFCATNRLHMMDEAFLRRMSGKFFVGRPSSQARMKILTQIPEWALEPDLIDRLVIASTNFSGAACKAFTRAITVRCMAVQRTQPNFHVNYKEALKIVDRTAQQYQIFLGSETLPRLLLRNLMSGSRIRINHLSRHMYAGRIIVDLHGGSARIEIIDSSDRIAVIEHKLFPNETSVQSLLERLTVYGKDRNVQLLQLIDLNLLASQGAYDEKKVFETLKERYDECVAYTRSMIIYDLDSLVGVNKSESDSSMGRSMSSSVVNQSVYTYVRARFREAVVEQQQETNDEQQQMVEKWAVAVIREPFLLRQFSSDVQFARTRQEEEELELERHKAEDLLKCVKCKDLYIENENKMGNCVHHDGFIYDNSAPDLAIHTQSEVSYELTKLECDAINYPERREEFERQKNKFKWICCDTTVTTGSGTGGCKKGKHGFGEQVREGHRRDGHRLDQTMIKRWEEECRRNQEYNERWLLLLENRS</sequence>
<keyword evidence="3" id="KW-0175">Coiled coil</keyword>
<dbReference type="SUPFAM" id="SSF52540">
    <property type="entry name" value="P-loop containing nucleoside triphosphate hydrolases"/>
    <property type="match status" value="1"/>
</dbReference>
<dbReference type="PROSITE" id="PS00674">
    <property type="entry name" value="AAA"/>
    <property type="match status" value="1"/>
</dbReference>
<feature type="coiled-coil region" evidence="3">
    <location>
        <begin position="1030"/>
        <end position="1059"/>
    </location>
</feature>
<dbReference type="GO" id="GO:0016887">
    <property type="term" value="F:ATP hydrolysis activity"/>
    <property type="evidence" value="ECO:0007669"/>
    <property type="project" value="InterPro"/>
</dbReference>
<feature type="compositionally biased region" description="Basic and acidic residues" evidence="4">
    <location>
        <begin position="346"/>
        <end position="355"/>
    </location>
</feature>
<dbReference type="InterPro" id="IPR003959">
    <property type="entry name" value="ATPase_AAA_core"/>
</dbReference>
<dbReference type="OrthoDB" id="10038562at2759"/>